<gene>
    <name evidence="2" type="ORF">Cpap_3804</name>
</gene>
<reference evidence="2" key="2">
    <citation type="submission" date="2011-01" db="EMBL/GenBank/DDBJ databases">
        <title>The Non-contiguous Finished genome of Clostridium papyrosolvens.</title>
        <authorList>
            <person name="Lucas S."/>
            <person name="Copeland A."/>
            <person name="Lapidus A."/>
            <person name="Cheng J.-F."/>
            <person name="Goodwin L."/>
            <person name="Pitluck S."/>
            <person name="Misra M."/>
            <person name="Chertkov O."/>
            <person name="Detter J.C."/>
            <person name="Han C."/>
            <person name="Tapia R."/>
            <person name="Land M."/>
            <person name="Hauser L."/>
            <person name="Kyrpides N."/>
            <person name="Ivanova N."/>
            <person name="Pagani I."/>
            <person name="Mouttaki H."/>
            <person name="He Z."/>
            <person name="Zhou J."/>
            <person name="Hemme C.L."/>
            <person name="Woyke T."/>
        </authorList>
    </citation>
    <scope>NUCLEOTIDE SEQUENCE [LARGE SCALE GENOMIC DNA]</scope>
    <source>
        <strain evidence="2">DSM 2782</strain>
    </source>
</reference>
<proteinExistence type="predicted"/>
<reference evidence="2" key="1">
    <citation type="submission" date="2009-07" db="EMBL/GenBank/DDBJ databases">
        <authorList>
            <consortium name="US DOE Joint Genome Institute (JGI-PGF)"/>
            <person name="Lucas S."/>
            <person name="Copeland A."/>
            <person name="Lapidus A."/>
            <person name="Glavina del Rio T."/>
            <person name="Tice H."/>
            <person name="Bruce D."/>
            <person name="Goodwin L."/>
            <person name="Pitluck S."/>
            <person name="Larimer F."/>
            <person name="Land M.L."/>
            <person name="Mouttaki H."/>
            <person name="He Z."/>
            <person name="Zhou J."/>
            <person name="Hemme C.L."/>
        </authorList>
    </citation>
    <scope>NUCLEOTIDE SEQUENCE</scope>
    <source>
        <strain evidence="2">DSM 2782</strain>
    </source>
</reference>
<dbReference type="EMBL" id="ACXX02000001">
    <property type="protein sequence ID" value="EGD49371.1"/>
    <property type="molecule type" value="Genomic_DNA"/>
</dbReference>
<dbReference type="Proteomes" id="UP000003860">
    <property type="component" value="Unassembled WGS sequence"/>
</dbReference>
<accession>F1T7C3</accession>
<dbReference type="STRING" id="588581.Cpap_3804"/>
<organism evidence="2 3">
    <name type="scientific">Ruminiclostridium papyrosolvens DSM 2782</name>
    <dbReference type="NCBI Taxonomy" id="588581"/>
    <lineage>
        <taxon>Bacteria</taxon>
        <taxon>Bacillati</taxon>
        <taxon>Bacillota</taxon>
        <taxon>Clostridia</taxon>
        <taxon>Eubacteriales</taxon>
        <taxon>Oscillospiraceae</taxon>
        <taxon>Ruminiclostridium</taxon>
    </lineage>
</organism>
<dbReference type="InterPro" id="IPR009081">
    <property type="entry name" value="PP-bd_ACP"/>
</dbReference>
<dbReference type="AlphaFoldDB" id="F1T7C3"/>
<dbReference type="RefSeq" id="WP_004616035.1">
    <property type="nucleotide sequence ID" value="NZ_ACXX02000001.1"/>
</dbReference>
<comment type="caution">
    <text evidence="2">The sequence shown here is derived from an EMBL/GenBank/DDBJ whole genome shotgun (WGS) entry which is preliminary data.</text>
</comment>
<keyword evidence="3" id="KW-1185">Reference proteome</keyword>
<protein>
    <submittedName>
        <fullName evidence="2">Phosphopantetheine-binding protein</fullName>
    </submittedName>
</protein>
<name>F1T7C3_9FIRM</name>
<evidence type="ECO:0000313" key="3">
    <source>
        <dbReference type="Proteomes" id="UP000003860"/>
    </source>
</evidence>
<dbReference type="PROSITE" id="PS50075">
    <property type="entry name" value="CARRIER"/>
    <property type="match status" value="1"/>
</dbReference>
<feature type="domain" description="Carrier" evidence="1">
    <location>
        <begin position="8"/>
        <end position="86"/>
    </location>
</feature>
<dbReference type="SUPFAM" id="SSF47336">
    <property type="entry name" value="ACP-like"/>
    <property type="match status" value="1"/>
</dbReference>
<evidence type="ECO:0000313" key="2">
    <source>
        <dbReference type="EMBL" id="EGD49371.1"/>
    </source>
</evidence>
<dbReference type="InterPro" id="IPR036736">
    <property type="entry name" value="ACP-like_sf"/>
</dbReference>
<sequence length="89" mass="10142">MANENLAQIQNDLKELIVETYCKDKGVDSIALNCNIASAFMLNSVDALELLLKIEQKFDIEISDEYLNIDLLQDAEKLSEFIYNLKVEV</sequence>
<evidence type="ECO:0000259" key="1">
    <source>
        <dbReference type="PROSITE" id="PS50075"/>
    </source>
</evidence>
<dbReference type="Pfam" id="PF00550">
    <property type="entry name" value="PP-binding"/>
    <property type="match status" value="1"/>
</dbReference>
<dbReference type="OrthoDB" id="9803943at2"/>
<dbReference type="Gene3D" id="1.10.1200.10">
    <property type="entry name" value="ACP-like"/>
    <property type="match status" value="1"/>
</dbReference>